<evidence type="ECO:0000256" key="5">
    <source>
        <dbReference type="ARBA" id="ARBA00022759"/>
    </source>
</evidence>
<proteinExistence type="inferred from homology"/>
<comment type="subcellular location">
    <subcellularLocation>
        <location evidence="13">Cytoplasm</location>
    </subcellularLocation>
</comment>
<dbReference type="AlphaFoldDB" id="A0A849A2F8"/>
<keyword evidence="8 13" id="KW-0460">Magnesium</keyword>
<evidence type="ECO:0000256" key="10">
    <source>
        <dbReference type="ARBA" id="ARBA00023172"/>
    </source>
</evidence>
<evidence type="ECO:0000256" key="3">
    <source>
        <dbReference type="ARBA" id="ARBA00022722"/>
    </source>
</evidence>
<feature type="active site" evidence="13">
    <location>
        <position position="7"/>
    </location>
</feature>
<dbReference type="GO" id="GO:0006310">
    <property type="term" value="P:DNA recombination"/>
    <property type="evidence" value="ECO:0007669"/>
    <property type="project" value="UniProtKB-UniRule"/>
</dbReference>
<evidence type="ECO:0000256" key="14">
    <source>
        <dbReference type="NCBIfam" id="TIGR00228"/>
    </source>
</evidence>
<accession>A0A849A2F8</accession>
<dbReference type="InterPro" id="IPR012337">
    <property type="entry name" value="RNaseH-like_sf"/>
</dbReference>
<keyword evidence="16" id="KW-1185">Reference proteome</keyword>
<evidence type="ECO:0000256" key="7">
    <source>
        <dbReference type="ARBA" id="ARBA00022801"/>
    </source>
</evidence>
<dbReference type="GO" id="GO:0008821">
    <property type="term" value="F:crossover junction DNA endonuclease activity"/>
    <property type="evidence" value="ECO:0007669"/>
    <property type="project" value="UniProtKB-UniRule"/>
</dbReference>
<keyword evidence="7 13" id="KW-0378">Hydrolase</keyword>
<keyword evidence="11 13" id="KW-0234">DNA repair</keyword>
<comment type="subunit">
    <text evidence="13">Homodimer which binds Holliday junction (HJ) DNA. The HJ becomes 2-fold symmetrical on binding to RuvC with unstacked arms; it has a different conformation from HJ DNA in complex with RuvA. In the full resolvosome a probable DNA-RuvA(4)-RuvB(12)-RuvC(2) complex forms which resolves the HJ.</text>
</comment>
<reference evidence="15 16" key="1">
    <citation type="submission" date="2020-05" db="EMBL/GenBank/DDBJ databases">
        <title>Nakamurella sp. DB0629 isolated from air conditioner.</title>
        <authorList>
            <person name="Kim D.H."/>
            <person name="Kim D.-U."/>
        </authorList>
    </citation>
    <scope>NUCLEOTIDE SEQUENCE [LARGE SCALE GENOMIC DNA]</scope>
    <source>
        <strain evidence="15 16">DB0629</strain>
    </source>
</reference>
<evidence type="ECO:0000313" key="16">
    <source>
        <dbReference type="Proteomes" id="UP000562984"/>
    </source>
</evidence>
<dbReference type="GO" id="GO:0006281">
    <property type="term" value="P:DNA repair"/>
    <property type="evidence" value="ECO:0007669"/>
    <property type="project" value="UniProtKB-UniRule"/>
</dbReference>
<keyword evidence="3 13" id="KW-0540">Nuclease</keyword>
<dbReference type="CDD" id="cd16962">
    <property type="entry name" value="RuvC"/>
    <property type="match status" value="1"/>
</dbReference>
<evidence type="ECO:0000313" key="15">
    <source>
        <dbReference type="EMBL" id="NNG34745.1"/>
    </source>
</evidence>
<evidence type="ECO:0000256" key="1">
    <source>
        <dbReference type="ARBA" id="ARBA00009518"/>
    </source>
</evidence>
<sequence>MRVLGIDPGLTRCGAGIVETTGRGGRQLRLVHVGVVRTPANDDVATRLLAVAEHVEALLDEHRPDQLALERMFNRHNVSTIMGTAQAAGVVAVAAARRGIPVAWHTPTEVKAAVSGNGAADKQQVATMVTKLLKLDAQPRPADAADALALAICQLWRGPLAARLAAKGAGRSAGQQHYPAATGRPRRVAGLTVTGFGAGARG</sequence>
<dbReference type="GO" id="GO:0005737">
    <property type="term" value="C:cytoplasm"/>
    <property type="evidence" value="ECO:0007669"/>
    <property type="project" value="UniProtKB-SubCell"/>
</dbReference>
<dbReference type="InterPro" id="IPR002176">
    <property type="entry name" value="X-over_junc_endoDNase_RuvC"/>
</dbReference>
<gene>
    <name evidence="13 15" type="primary">ruvC</name>
    <name evidence="15" type="ORF">HKD39_03200</name>
</gene>
<comment type="caution">
    <text evidence="15">The sequence shown here is derived from an EMBL/GenBank/DDBJ whole genome shotgun (WGS) entry which is preliminary data.</text>
</comment>
<dbReference type="HAMAP" id="MF_00034">
    <property type="entry name" value="RuvC"/>
    <property type="match status" value="1"/>
</dbReference>
<dbReference type="Proteomes" id="UP000562984">
    <property type="component" value="Unassembled WGS sequence"/>
</dbReference>
<evidence type="ECO:0000256" key="12">
    <source>
        <dbReference type="ARBA" id="ARBA00029354"/>
    </source>
</evidence>
<feature type="active site" evidence="13">
    <location>
        <position position="143"/>
    </location>
</feature>
<keyword evidence="2 13" id="KW-0963">Cytoplasm</keyword>
<keyword evidence="4 13" id="KW-0479">Metal-binding</keyword>
<dbReference type="Gene3D" id="3.30.420.10">
    <property type="entry name" value="Ribonuclease H-like superfamily/Ribonuclease H"/>
    <property type="match status" value="1"/>
</dbReference>
<comment type="cofactor">
    <cofactor evidence="13">
        <name>Mg(2+)</name>
        <dbReference type="ChEBI" id="CHEBI:18420"/>
    </cofactor>
    <text evidence="13">Binds 2 Mg(2+) ion per subunit.</text>
</comment>
<keyword evidence="10 13" id="KW-0233">DNA recombination</keyword>
<dbReference type="PRINTS" id="PR00696">
    <property type="entry name" value="RSOLVASERUVC"/>
</dbReference>
<dbReference type="GO" id="GO:0003677">
    <property type="term" value="F:DNA binding"/>
    <property type="evidence" value="ECO:0007669"/>
    <property type="project" value="UniProtKB-KW"/>
</dbReference>
<dbReference type="PROSITE" id="PS01321">
    <property type="entry name" value="RUVC"/>
    <property type="match status" value="1"/>
</dbReference>
<dbReference type="PANTHER" id="PTHR30194">
    <property type="entry name" value="CROSSOVER JUNCTION ENDODEOXYRIBONUCLEASE RUVC"/>
    <property type="match status" value="1"/>
</dbReference>
<keyword evidence="9 13" id="KW-0238">DNA-binding</keyword>
<dbReference type="GO" id="GO:0048476">
    <property type="term" value="C:Holliday junction resolvase complex"/>
    <property type="evidence" value="ECO:0007669"/>
    <property type="project" value="UniProtKB-UniRule"/>
</dbReference>
<protein>
    <recommendedName>
        <fullName evidence="13 14">Crossover junction endodeoxyribonuclease RuvC</fullName>
        <ecNumber evidence="13 14">3.1.21.10</ecNumber>
    </recommendedName>
    <alternativeName>
        <fullName evidence="13">Holliday junction nuclease RuvC</fullName>
    </alternativeName>
    <alternativeName>
        <fullName evidence="13">Holliday junction resolvase RuvC</fullName>
    </alternativeName>
</protein>
<feature type="active site" evidence="13">
    <location>
        <position position="70"/>
    </location>
</feature>
<organism evidence="15 16">
    <name type="scientific">Nakamurella aerolata</name>
    <dbReference type="NCBI Taxonomy" id="1656892"/>
    <lineage>
        <taxon>Bacteria</taxon>
        <taxon>Bacillati</taxon>
        <taxon>Actinomycetota</taxon>
        <taxon>Actinomycetes</taxon>
        <taxon>Nakamurellales</taxon>
        <taxon>Nakamurellaceae</taxon>
        <taxon>Nakamurella</taxon>
    </lineage>
</organism>
<dbReference type="InterPro" id="IPR020563">
    <property type="entry name" value="X-over_junc_endoDNase_Mg_BS"/>
</dbReference>
<keyword evidence="5 13" id="KW-0255">Endonuclease</keyword>
<name>A0A849A2F8_9ACTN</name>
<dbReference type="RefSeq" id="WP_171198333.1">
    <property type="nucleotide sequence ID" value="NZ_JABEND010000001.1"/>
</dbReference>
<evidence type="ECO:0000256" key="4">
    <source>
        <dbReference type="ARBA" id="ARBA00022723"/>
    </source>
</evidence>
<dbReference type="PANTHER" id="PTHR30194:SF3">
    <property type="entry name" value="CROSSOVER JUNCTION ENDODEOXYRIBONUCLEASE RUVC"/>
    <property type="match status" value="1"/>
</dbReference>
<comment type="similarity">
    <text evidence="1 13">Belongs to the RuvC family.</text>
</comment>
<comment type="catalytic activity">
    <reaction evidence="12 13">
        <text>Endonucleolytic cleavage at a junction such as a reciprocal single-stranded crossover between two homologous DNA duplexes (Holliday junction).</text>
        <dbReference type="EC" id="3.1.21.10"/>
    </reaction>
</comment>
<dbReference type="EMBL" id="JABEND010000001">
    <property type="protein sequence ID" value="NNG34745.1"/>
    <property type="molecule type" value="Genomic_DNA"/>
</dbReference>
<evidence type="ECO:0000256" key="2">
    <source>
        <dbReference type="ARBA" id="ARBA00022490"/>
    </source>
</evidence>
<comment type="function">
    <text evidence="13">The RuvA-RuvB-RuvC complex processes Holliday junction (HJ) DNA during genetic recombination and DNA repair. Endonuclease that resolves HJ intermediates. Cleaves cruciform DNA by making single-stranded nicks across the HJ at symmetrical positions within the homologous arms, yielding a 5'-phosphate and a 3'-hydroxyl group; requires a central core of homology in the junction. The consensus cleavage sequence is 5'-(A/T)TT(C/G)-3'. Cleavage occurs on the 3'-side of the TT dinucleotide at the point of strand exchange. HJ branch migration catalyzed by RuvA-RuvB allows RuvC to scan DNA until it finds its consensus sequence, where it cleaves and resolves the cruciform DNA.</text>
</comment>
<feature type="binding site" evidence="13">
    <location>
        <position position="143"/>
    </location>
    <ligand>
        <name>Mg(2+)</name>
        <dbReference type="ChEBI" id="CHEBI:18420"/>
        <label>1</label>
    </ligand>
</feature>
<evidence type="ECO:0000256" key="11">
    <source>
        <dbReference type="ARBA" id="ARBA00023204"/>
    </source>
</evidence>
<evidence type="ECO:0000256" key="8">
    <source>
        <dbReference type="ARBA" id="ARBA00022842"/>
    </source>
</evidence>
<dbReference type="NCBIfam" id="TIGR00228">
    <property type="entry name" value="ruvC"/>
    <property type="match status" value="1"/>
</dbReference>
<dbReference type="FunFam" id="3.30.420.10:FF:000002">
    <property type="entry name" value="Crossover junction endodeoxyribonuclease RuvC"/>
    <property type="match status" value="1"/>
</dbReference>
<evidence type="ECO:0000256" key="9">
    <source>
        <dbReference type="ARBA" id="ARBA00023125"/>
    </source>
</evidence>
<dbReference type="InterPro" id="IPR036397">
    <property type="entry name" value="RNaseH_sf"/>
</dbReference>
<dbReference type="EC" id="3.1.21.10" evidence="13 14"/>
<evidence type="ECO:0000256" key="13">
    <source>
        <dbReference type="HAMAP-Rule" id="MF_00034"/>
    </source>
</evidence>
<dbReference type="SUPFAM" id="SSF53098">
    <property type="entry name" value="Ribonuclease H-like"/>
    <property type="match status" value="1"/>
</dbReference>
<feature type="binding site" evidence="13">
    <location>
        <position position="7"/>
    </location>
    <ligand>
        <name>Mg(2+)</name>
        <dbReference type="ChEBI" id="CHEBI:18420"/>
        <label>1</label>
    </ligand>
</feature>
<dbReference type="GO" id="GO:0000287">
    <property type="term" value="F:magnesium ion binding"/>
    <property type="evidence" value="ECO:0007669"/>
    <property type="project" value="UniProtKB-UniRule"/>
</dbReference>
<evidence type="ECO:0000256" key="6">
    <source>
        <dbReference type="ARBA" id="ARBA00022763"/>
    </source>
</evidence>
<keyword evidence="6 13" id="KW-0227">DNA damage</keyword>
<feature type="binding site" evidence="13">
    <location>
        <position position="70"/>
    </location>
    <ligand>
        <name>Mg(2+)</name>
        <dbReference type="ChEBI" id="CHEBI:18420"/>
        <label>2</label>
    </ligand>
</feature>
<dbReference type="Pfam" id="PF02075">
    <property type="entry name" value="RuvC"/>
    <property type="match status" value="1"/>
</dbReference>